<dbReference type="EMBL" id="BAABJX010000027">
    <property type="protein sequence ID" value="GAA4833241.1"/>
    <property type="molecule type" value="Genomic_DNA"/>
</dbReference>
<proteinExistence type="predicted"/>
<dbReference type="Proteomes" id="UP001500298">
    <property type="component" value="Unassembled WGS sequence"/>
</dbReference>
<reference evidence="2" key="1">
    <citation type="journal article" date="2019" name="Int. J. Syst. Evol. Microbiol.">
        <title>The Global Catalogue of Microorganisms (GCM) 10K type strain sequencing project: providing services to taxonomists for standard genome sequencing and annotation.</title>
        <authorList>
            <consortium name="The Broad Institute Genomics Platform"/>
            <consortium name="The Broad Institute Genome Sequencing Center for Infectious Disease"/>
            <person name="Wu L."/>
            <person name="Ma J."/>
        </authorList>
    </citation>
    <scope>NUCLEOTIDE SEQUENCE [LARGE SCALE GENOMIC DNA]</scope>
    <source>
        <strain evidence="2">JCM 18326</strain>
    </source>
</reference>
<gene>
    <name evidence="1" type="ORF">GCM10023331_18120</name>
</gene>
<name>A0ABP9D8V8_9BACT</name>
<dbReference type="RefSeq" id="WP_345371121.1">
    <property type="nucleotide sequence ID" value="NZ_BAABJX010000027.1"/>
</dbReference>
<sequence length="203" mass="23420">MTSSSSIVHQKLLDGNLAEVIDIQYDLQLKEAKAGISLSLIRKDDPGVAKALLHKAIEMLCNSYSITNKPQTIEQYLDIIGMIQSRYYYMSIEEVLYCFKKVKQGAYGPIYNRIDIDTIAQWLERYDVEERTPDAVNKQVSRNNEEKKDESLDSVNMLKVYQQFKGGNSAYHAVEQQQKKEQQEQEAYRKYRQAYLAGKMGGR</sequence>
<comment type="caution">
    <text evidence="1">The sequence shown here is derived from an EMBL/GenBank/DDBJ whole genome shotgun (WGS) entry which is preliminary data.</text>
</comment>
<protein>
    <submittedName>
        <fullName evidence="1">Uncharacterized protein</fullName>
    </submittedName>
</protein>
<accession>A0ABP9D8V8</accession>
<organism evidence="1 2">
    <name type="scientific">Algivirga pacifica</name>
    <dbReference type="NCBI Taxonomy" id="1162670"/>
    <lineage>
        <taxon>Bacteria</taxon>
        <taxon>Pseudomonadati</taxon>
        <taxon>Bacteroidota</taxon>
        <taxon>Cytophagia</taxon>
        <taxon>Cytophagales</taxon>
        <taxon>Flammeovirgaceae</taxon>
        <taxon>Algivirga</taxon>
    </lineage>
</organism>
<keyword evidence="2" id="KW-1185">Reference proteome</keyword>
<evidence type="ECO:0000313" key="2">
    <source>
        <dbReference type="Proteomes" id="UP001500298"/>
    </source>
</evidence>
<evidence type="ECO:0000313" key="1">
    <source>
        <dbReference type="EMBL" id="GAA4833241.1"/>
    </source>
</evidence>